<dbReference type="EMBL" id="BGZK01000422">
    <property type="protein sequence ID" value="GBP42702.1"/>
    <property type="molecule type" value="Genomic_DNA"/>
</dbReference>
<evidence type="ECO:0000313" key="2">
    <source>
        <dbReference type="EMBL" id="GBP42702.1"/>
    </source>
</evidence>
<proteinExistence type="predicted"/>
<organism evidence="2 3">
    <name type="scientific">Eumeta variegata</name>
    <name type="common">Bagworm moth</name>
    <name type="synonym">Eumeta japonica</name>
    <dbReference type="NCBI Taxonomy" id="151549"/>
    <lineage>
        <taxon>Eukaryota</taxon>
        <taxon>Metazoa</taxon>
        <taxon>Ecdysozoa</taxon>
        <taxon>Arthropoda</taxon>
        <taxon>Hexapoda</taxon>
        <taxon>Insecta</taxon>
        <taxon>Pterygota</taxon>
        <taxon>Neoptera</taxon>
        <taxon>Endopterygota</taxon>
        <taxon>Lepidoptera</taxon>
        <taxon>Glossata</taxon>
        <taxon>Ditrysia</taxon>
        <taxon>Tineoidea</taxon>
        <taxon>Psychidae</taxon>
        <taxon>Oiketicinae</taxon>
        <taxon>Eumeta</taxon>
    </lineage>
</organism>
<dbReference type="Proteomes" id="UP000299102">
    <property type="component" value="Unassembled WGS sequence"/>
</dbReference>
<reference evidence="2 3" key="1">
    <citation type="journal article" date="2019" name="Commun. Biol.">
        <title>The bagworm genome reveals a unique fibroin gene that provides high tensile strength.</title>
        <authorList>
            <person name="Kono N."/>
            <person name="Nakamura H."/>
            <person name="Ohtoshi R."/>
            <person name="Tomita M."/>
            <person name="Numata K."/>
            <person name="Arakawa K."/>
        </authorList>
    </citation>
    <scope>NUCLEOTIDE SEQUENCE [LARGE SCALE GENOMIC DNA]</scope>
</reference>
<evidence type="ECO:0000256" key="1">
    <source>
        <dbReference type="SAM" id="MobiDB-lite"/>
    </source>
</evidence>
<gene>
    <name evidence="2" type="ORF">EVAR_21978_1</name>
</gene>
<dbReference type="OrthoDB" id="123207at2759"/>
<comment type="caution">
    <text evidence="2">The sequence shown here is derived from an EMBL/GenBank/DDBJ whole genome shotgun (WGS) entry which is preliminary data.</text>
</comment>
<keyword evidence="3" id="KW-1185">Reference proteome</keyword>
<protein>
    <submittedName>
        <fullName evidence="2">Uncharacterized protein</fullName>
    </submittedName>
</protein>
<evidence type="ECO:0000313" key="3">
    <source>
        <dbReference type="Proteomes" id="UP000299102"/>
    </source>
</evidence>
<dbReference type="AlphaFoldDB" id="A0A4C1VWH4"/>
<dbReference type="STRING" id="151549.A0A4C1VWH4"/>
<accession>A0A4C1VWH4</accession>
<feature type="region of interest" description="Disordered" evidence="1">
    <location>
        <begin position="40"/>
        <end position="75"/>
    </location>
</feature>
<sequence length="155" mass="17678">MKKKIPQEDLQGCKLFLDLLHFRQRVAEALIKNRQSLISRKRGRPFSDPSHPVNTPTSTRGRRPHSSAEIRPASEVHYNTVDHLPEYDNKQEATNCKKPECKGSVSSWAYPWVLWRGGGWGRGLLPSPENCMFYNYAPFTRSDLKNSGLAPQARS</sequence>
<name>A0A4C1VWH4_EUMVA</name>